<reference evidence="10" key="1">
    <citation type="submission" date="2016-10" db="EMBL/GenBank/DDBJ databases">
        <authorList>
            <person name="Varghese N."/>
            <person name="Submissions S."/>
        </authorList>
    </citation>
    <scope>NUCLEOTIDE SEQUENCE [LARGE SCALE GENOMIC DNA]</scope>
    <source>
        <strain evidence="10">CGMCC 1.11012</strain>
    </source>
</reference>
<dbReference type="InterPro" id="IPR032816">
    <property type="entry name" value="VTT_dom"/>
</dbReference>
<evidence type="ECO:0000256" key="5">
    <source>
        <dbReference type="ARBA" id="ARBA00022989"/>
    </source>
</evidence>
<dbReference type="GO" id="GO:0005886">
    <property type="term" value="C:plasma membrane"/>
    <property type="evidence" value="ECO:0007669"/>
    <property type="project" value="UniProtKB-SubCell"/>
</dbReference>
<feature type="transmembrane region" description="Helical" evidence="7">
    <location>
        <begin position="12"/>
        <end position="30"/>
    </location>
</feature>
<feature type="domain" description="VTT" evidence="8">
    <location>
        <begin position="30"/>
        <end position="160"/>
    </location>
</feature>
<evidence type="ECO:0000313" key="10">
    <source>
        <dbReference type="Proteomes" id="UP000199050"/>
    </source>
</evidence>
<evidence type="ECO:0000256" key="4">
    <source>
        <dbReference type="ARBA" id="ARBA00022692"/>
    </source>
</evidence>
<gene>
    <name evidence="9" type="ORF">SAMN05216192_10457</name>
</gene>
<evidence type="ECO:0000256" key="1">
    <source>
        <dbReference type="ARBA" id="ARBA00004651"/>
    </source>
</evidence>
<dbReference type="OrthoDB" id="9813426at2"/>
<dbReference type="InterPro" id="IPR051311">
    <property type="entry name" value="DedA_domain"/>
</dbReference>
<evidence type="ECO:0000259" key="8">
    <source>
        <dbReference type="Pfam" id="PF09335"/>
    </source>
</evidence>
<evidence type="ECO:0000256" key="6">
    <source>
        <dbReference type="ARBA" id="ARBA00023136"/>
    </source>
</evidence>
<keyword evidence="6 7" id="KW-0472">Membrane</keyword>
<evidence type="ECO:0000256" key="3">
    <source>
        <dbReference type="ARBA" id="ARBA00022475"/>
    </source>
</evidence>
<comment type="similarity">
    <text evidence="2">Belongs to the DedA family.</text>
</comment>
<feature type="transmembrane region" description="Helical" evidence="7">
    <location>
        <begin position="50"/>
        <end position="72"/>
    </location>
</feature>
<organism evidence="9 10">
    <name type="scientific">Paenibacillus typhae</name>
    <dbReference type="NCBI Taxonomy" id="1174501"/>
    <lineage>
        <taxon>Bacteria</taxon>
        <taxon>Bacillati</taxon>
        <taxon>Bacillota</taxon>
        <taxon>Bacilli</taxon>
        <taxon>Bacillales</taxon>
        <taxon>Paenibacillaceae</taxon>
        <taxon>Paenibacillus</taxon>
    </lineage>
</organism>
<dbReference type="Pfam" id="PF09335">
    <property type="entry name" value="VTT_dom"/>
    <property type="match status" value="1"/>
</dbReference>
<dbReference type="EMBL" id="FNDX01000004">
    <property type="protein sequence ID" value="SDI25523.1"/>
    <property type="molecule type" value="Genomic_DNA"/>
</dbReference>
<dbReference type="PANTHER" id="PTHR42709">
    <property type="entry name" value="ALKALINE PHOSPHATASE LIKE PROTEIN"/>
    <property type="match status" value="1"/>
</dbReference>
<dbReference type="RefSeq" id="WP_090712790.1">
    <property type="nucleotide sequence ID" value="NZ_CBCSKY010000004.1"/>
</dbReference>
<evidence type="ECO:0000256" key="2">
    <source>
        <dbReference type="ARBA" id="ARBA00010792"/>
    </source>
</evidence>
<dbReference type="STRING" id="1174501.SAMN05216192_10457"/>
<proteinExistence type="inferred from homology"/>
<dbReference type="PANTHER" id="PTHR42709:SF6">
    <property type="entry name" value="UNDECAPRENYL PHOSPHATE TRANSPORTER A"/>
    <property type="match status" value="1"/>
</dbReference>
<dbReference type="Proteomes" id="UP000199050">
    <property type="component" value="Unassembled WGS sequence"/>
</dbReference>
<comment type="subcellular location">
    <subcellularLocation>
        <location evidence="1">Cell membrane</location>
        <topology evidence="1">Multi-pass membrane protein</topology>
    </subcellularLocation>
</comment>
<dbReference type="AlphaFoldDB" id="A0A1G8J388"/>
<protein>
    <submittedName>
        <fullName evidence="9">Membrane protein DedA, SNARE-associated domain</fullName>
    </submittedName>
</protein>
<name>A0A1G8J388_9BACL</name>
<keyword evidence="10" id="KW-1185">Reference proteome</keyword>
<evidence type="ECO:0000313" key="9">
    <source>
        <dbReference type="EMBL" id="SDI25523.1"/>
    </source>
</evidence>
<evidence type="ECO:0000256" key="7">
    <source>
        <dbReference type="SAM" id="Phobius"/>
    </source>
</evidence>
<keyword evidence="5 7" id="KW-1133">Transmembrane helix</keyword>
<sequence>MKTWITDFMEQFGYLGIMLMLAFENIFPPIPSEIILPFGGFMTTTSDMTIPGVLIAATVGSLLGAVVLYWIGRLLDVSRLEKIVERWGGWLRISAKDIRRADAWFDKYGYWTVLFCRMIPLVRSLISIPAGMSGMKFGQFMLFTTIGTLGWNTLLILLGAALGESWEDIAHYMDAYSNVVYVVLAAGILVLGVLFFRRRQAAGKARS</sequence>
<keyword evidence="3" id="KW-1003">Cell membrane</keyword>
<feature type="transmembrane region" description="Helical" evidence="7">
    <location>
        <begin position="140"/>
        <end position="163"/>
    </location>
</feature>
<keyword evidence="4 7" id="KW-0812">Transmembrane</keyword>
<accession>A0A1G8J388</accession>
<feature type="transmembrane region" description="Helical" evidence="7">
    <location>
        <begin position="175"/>
        <end position="196"/>
    </location>
</feature>